<reference evidence="3 5" key="2">
    <citation type="journal article" date="2013" name="Nature">
        <title>Insights into bilaterian evolution from three spiralian genomes.</title>
        <authorList>
            <person name="Simakov O."/>
            <person name="Marletaz F."/>
            <person name="Cho S.J."/>
            <person name="Edsinger-Gonzales E."/>
            <person name="Havlak P."/>
            <person name="Hellsten U."/>
            <person name="Kuo D.H."/>
            <person name="Larsson T."/>
            <person name="Lv J."/>
            <person name="Arendt D."/>
            <person name="Savage R."/>
            <person name="Osoegawa K."/>
            <person name="de Jong P."/>
            <person name="Grimwood J."/>
            <person name="Chapman J.A."/>
            <person name="Shapiro H."/>
            <person name="Aerts A."/>
            <person name="Otillar R.P."/>
            <person name="Terry A.Y."/>
            <person name="Boore J.L."/>
            <person name="Grigoriev I.V."/>
            <person name="Lindberg D.R."/>
            <person name="Seaver E.C."/>
            <person name="Weisblat D.A."/>
            <person name="Putnam N.H."/>
            <person name="Rokhsar D.S."/>
        </authorList>
    </citation>
    <scope>NUCLEOTIDE SEQUENCE</scope>
    <source>
        <strain evidence="3 5">I ESC-2004</strain>
    </source>
</reference>
<proteinExistence type="predicted"/>
<dbReference type="AlphaFoldDB" id="R7UZA9"/>
<dbReference type="GO" id="GO:0006281">
    <property type="term" value="P:DNA repair"/>
    <property type="evidence" value="ECO:0007669"/>
    <property type="project" value="InterPro"/>
</dbReference>
<reference evidence="5" key="1">
    <citation type="submission" date="2012-12" db="EMBL/GenBank/DDBJ databases">
        <authorList>
            <person name="Hellsten U."/>
            <person name="Grimwood J."/>
            <person name="Chapman J.A."/>
            <person name="Shapiro H."/>
            <person name="Aerts A."/>
            <person name="Otillar R.P."/>
            <person name="Terry A.Y."/>
            <person name="Boore J.L."/>
            <person name="Simakov O."/>
            <person name="Marletaz F."/>
            <person name="Cho S.-J."/>
            <person name="Edsinger-Gonzales E."/>
            <person name="Havlak P."/>
            <person name="Kuo D.-H."/>
            <person name="Larsson T."/>
            <person name="Lv J."/>
            <person name="Arendt D."/>
            <person name="Savage R."/>
            <person name="Osoegawa K."/>
            <person name="de Jong P."/>
            <person name="Lindberg D.R."/>
            <person name="Seaver E.C."/>
            <person name="Weisblat D.A."/>
            <person name="Putnam N.H."/>
            <person name="Grigoriev I.V."/>
            <person name="Rokhsar D.S."/>
        </authorList>
    </citation>
    <scope>NUCLEOTIDE SEQUENCE</scope>
    <source>
        <strain evidence="5">I ESC-2004</strain>
    </source>
</reference>
<evidence type="ECO:0000313" key="4">
    <source>
        <dbReference type="EnsemblMetazoa" id="CapteP102919"/>
    </source>
</evidence>
<dbReference type="OrthoDB" id="10265068at2759"/>
<dbReference type="SUPFAM" id="SSF48150">
    <property type="entry name" value="DNA-glycosylase"/>
    <property type="match status" value="1"/>
</dbReference>
<accession>R7UZA9</accession>
<evidence type="ECO:0008006" key="6">
    <source>
        <dbReference type="Google" id="ProtNLM"/>
    </source>
</evidence>
<protein>
    <recommendedName>
        <fullName evidence="6">HhH-GPD domain-containing protein</fullName>
    </recommendedName>
</protein>
<name>R7UZA9_CAPTE</name>
<dbReference type="Proteomes" id="UP000014760">
    <property type="component" value="Unassembled WGS sequence"/>
</dbReference>
<dbReference type="EMBL" id="KB296320">
    <property type="protein sequence ID" value="ELU11913.1"/>
    <property type="molecule type" value="Genomic_DNA"/>
</dbReference>
<gene>
    <name evidence="3" type="ORF">CAPTEDRAFT_102919</name>
</gene>
<dbReference type="GO" id="GO:0003824">
    <property type="term" value="F:catalytic activity"/>
    <property type="evidence" value="ECO:0007669"/>
    <property type="project" value="InterPro"/>
</dbReference>
<feature type="non-terminal residue" evidence="3">
    <location>
        <position position="1"/>
    </location>
</feature>
<dbReference type="InterPro" id="IPR045138">
    <property type="entry name" value="MeCP2/MBD4"/>
</dbReference>
<keyword evidence="5" id="KW-1185">Reference proteome</keyword>
<evidence type="ECO:0000256" key="2">
    <source>
        <dbReference type="ARBA" id="ARBA00023242"/>
    </source>
</evidence>
<dbReference type="FunFam" id="1.10.340.30:FF:000042">
    <property type="entry name" value="Methyl-CpG-binding domain protein 4"/>
    <property type="match status" value="1"/>
</dbReference>
<dbReference type="EMBL" id="AMQN01005584">
    <property type="status" value="NOT_ANNOTATED_CDS"/>
    <property type="molecule type" value="Genomic_DNA"/>
</dbReference>
<dbReference type="Gene3D" id="1.10.340.30">
    <property type="entry name" value="Hypothetical protein, domain 2"/>
    <property type="match status" value="1"/>
</dbReference>
<dbReference type="PANTHER" id="PTHR15074:SF0">
    <property type="entry name" value="METHYL-CPG-BINDING DOMAIN PROTEIN 4-LIKE PROTEIN"/>
    <property type="match status" value="1"/>
</dbReference>
<dbReference type="STRING" id="283909.R7UZA9"/>
<dbReference type="GO" id="GO:0003677">
    <property type="term" value="F:DNA binding"/>
    <property type="evidence" value="ECO:0007669"/>
    <property type="project" value="InterPro"/>
</dbReference>
<reference evidence="4" key="3">
    <citation type="submission" date="2015-06" db="UniProtKB">
        <authorList>
            <consortium name="EnsemblMetazoa"/>
        </authorList>
    </citation>
    <scope>IDENTIFICATION</scope>
</reference>
<dbReference type="HOGENOM" id="CLU_144368_0_0_1"/>
<keyword evidence="2" id="KW-0539">Nucleus</keyword>
<dbReference type="PANTHER" id="PTHR15074">
    <property type="entry name" value="METHYL-CPG-BINDING PROTEIN"/>
    <property type="match status" value="1"/>
</dbReference>
<dbReference type="InterPro" id="IPR011257">
    <property type="entry name" value="DNA_glycosylase"/>
</dbReference>
<organism evidence="3">
    <name type="scientific">Capitella teleta</name>
    <name type="common">Polychaete worm</name>
    <dbReference type="NCBI Taxonomy" id="283909"/>
    <lineage>
        <taxon>Eukaryota</taxon>
        <taxon>Metazoa</taxon>
        <taxon>Spiralia</taxon>
        <taxon>Lophotrochozoa</taxon>
        <taxon>Annelida</taxon>
        <taxon>Polychaeta</taxon>
        <taxon>Sedentaria</taxon>
        <taxon>Scolecida</taxon>
        <taxon>Capitellidae</taxon>
        <taxon>Capitella</taxon>
    </lineage>
</organism>
<evidence type="ECO:0000313" key="3">
    <source>
        <dbReference type="EMBL" id="ELU11913.1"/>
    </source>
</evidence>
<sequence>KWTPPKSPFNLYKNRFLTIRGSFSWPRYFSTKPPVRDAALPVLWTFFDLWPSAEATKTANWEEISELLQPLGLHVSRAHTLIRFSEEYLNVNWTYPIELHGIGKYGNDSYRIFCLGEWKQVAPSDHKLNDYHRWLWKNYRSLGLD</sequence>
<dbReference type="OMA" id="WRQVTPD"/>
<dbReference type="GO" id="GO:0005634">
    <property type="term" value="C:nucleus"/>
    <property type="evidence" value="ECO:0007669"/>
    <property type="project" value="UniProtKB-SubCell"/>
</dbReference>
<comment type="subcellular location">
    <subcellularLocation>
        <location evidence="1">Nucleus</location>
    </subcellularLocation>
</comment>
<dbReference type="EnsemblMetazoa" id="CapteT102919">
    <property type="protein sequence ID" value="CapteP102919"/>
    <property type="gene ID" value="CapteG102919"/>
</dbReference>
<evidence type="ECO:0000313" key="5">
    <source>
        <dbReference type="Proteomes" id="UP000014760"/>
    </source>
</evidence>
<evidence type="ECO:0000256" key="1">
    <source>
        <dbReference type="ARBA" id="ARBA00004123"/>
    </source>
</evidence>